<name>A0A0N8W0B6_9CORY</name>
<organism evidence="1 2">
    <name type="scientific">Corynebacterium lowii</name>
    <dbReference type="NCBI Taxonomy" id="1544413"/>
    <lineage>
        <taxon>Bacteria</taxon>
        <taxon>Bacillati</taxon>
        <taxon>Actinomycetota</taxon>
        <taxon>Actinomycetes</taxon>
        <taxon>Mycobacteriales</taxon>
        <taxon>Corynebacteriaceae</taxon>
        <taxon>Corynebacterium</taxon>
    </lineage>
</organism>
<accession>A0A0N8W0B6</accession>
<dbReference type="STRING" id="1544413.Clow_01597"/>
<sequence>MAAHSTRRDFLDFLRRQCSHVVEENAEGLVVHDEELGAIPVVATEAEWEEYRVGCAEWDTHPLSLMGIHLDEALANIHFRGLSHAGIVIDRGGFTWAQYVTVHQQARKVKREFHAYVNDSWFMRELGLDEEHGDIWVEGRRRIPLTGSDEQWVACARNYQGTEHSEYLLMLMALDELLDRSQNPVCVAVSGEGFAIPR</sequence>
<dbReference type="AlphaFoldDB" id="A0A0N8W0B6"/>
<protein>
    <submittedName>
        <fullName evidence="1">Uncharacterized protein</fullName>
    </submittedName>
</protein>
<keyword evidence="2" id="KW-1185">Reference proteome</keyword>
<dbReference type="RefSeq" id="WP_156334763.1">
    <property type="nucleotide sequence ID" value="NZ_JAUSQY010000001.1"/>
</dbReference>
<evidence type="ECO:0000313" key="1">
    <source>
        <dbReference type="EMBL" id="KQB86242.1"/>
    </source>
</evidence>
<dbReference type="OrthoDB" id="4226032at2"/>
<proteinExistence type="predicted"/>
<gene>
    <name evidence="1" type="ORF">Clow_01597</name>
</gene>
<evidence type="ECO:0000313" key="2">
    <source>
        <dbReference type="Proteomes" id="UP000050488"/>
    </source>
</evidence>
<comment type="caution">
    <text evidence="1">The sequence shown here is derived from an EMBL/GenBank/DDBJ whole genome shotgun (WGS) entry which is preliminary data.</text>
</comment>
<dbReference type="Proteomes" id="UP000050488">
    <property type="component" value="Unassembled WGS sequence"/>
</dbReference>
<dbReference type="EMBL" id="LKEV01000004">
    <property type="protein sequence ID" value="KQB86242.1"/>
    <property type="molecule type" value="Genomic_DNA"/>
</dbReference>
<reference evidence="1 2" key="1">
    <citation type="submission" date="2015-10" db="EMBL/GenBank/DDBJ databases">
        <title>Corynebacteirum lowii and Corynebacterium oculi species nova, derived from human clinical disease and and emended description of Corynebacterium mastiditis.</title>
        <authorList>
            <person name="Bernard K."/>
            <person name="Pacheco A.L."/>
            <person name="Mcdougall C."/>
            <person name="Burtx T."/>
            <person name="Weibe D."/>
            <person name="Tyler S."/>
            <person name="Olson A.B."/>
            <person name="Cnockaert M."/>
            <person name="Eguchi H."/>
            <person name="Kuwahara T."/>
            <person name="Nakayama-Imaohji H."/>
            <person name="Boudewijins M."/>
            <person name="Van Hoecke F."/>
            <person name="Bernier A.-M."/>
            <person name="Vandamme P."/>
        </authorList>
    </citation>
    <scope>NUCLEOTIDE SEQUENCE [LARGE SCALE GENOMIC DNA]</scope>
    <source>
        <strain evidence="1 2">NML 130206</strain>
    </source>
</reference>
<dbReference type="PATRIC" id="fig|1544413.3.peg.1599"/>